<gene>
    <name evidence="2" type="ORF">BSAL_11550</name>
</gene>
<dbReference type="VEuPathDB" id="TriTrypDB:BSAL_11530"/>
<evidence type="ECO:0000313" key="2">
    <source>
        <dbReference type="EMBL" id="CUG87709.1"/>
    </source>
</evidence>
<protein>
    <submittedName>
        <fullName evidence="2">Multi-copy leucine-rich repeat protein, putative</fullName>
    </submittedName>
</protein>
<feature type="region of interest" description="Disordered" evidence="1">
    <location>
        <begin position="1"/>
        <end position="50"/>
    </location>
</feature>
<organism evidence="2 3">
    <name type="scientific">Bodo saltans</name>
    <name type="common">Flagellated protozoan</name>
    <dbReference type="NCBI Taxonomy" id="75058"/>
    <lineage>
        <taxon>Eukaryota</taxon>
        <taxon>Discoba</taxon>
        <taxon>Euglenozoa</taxon>
        <taxon>Kinetoplastea</taxon>
        <taxon>Metakinetoplastina</taxon>
        <taxon>Eubodonida</taxon>
        <taxon>Bodonidae</taxon>
        <taxon>Bodo</taxon>
    </lineage>
</organism>
<proteinExistence type="predicted"/>
<evidence type="ECO:0000313" key="3">
    <source>
        <dbReference type="Proteomes" id="UP000051952"/>
    </source>
</evidence>
<keyword evidence="3" id="KW-1185">Reference proteome</keyword>
<dbReference type="AlphaFoldDB" id="A0A0S4JH26"/>
<sequence>MSSADSDSNDEPVKKVARTEQSTLLASSNPRSQISVHQGHIPGSPPASEVPAFYSQESLEKAVTDWLMEHQLKDGNVFAATVMDQKQLNDIQSYLDKPKMTRPVIGGVPLKLSGSVEHEVHRHVHERETSGLGAANRTSLLCNSGIAGLGRQHCCSKQRLRACESLKTMVDEHVKTRGIEEADNDELRPLGFYVTFKAGSTPIAVDDSEYSQKATSFPILTAIALRMVYSVVVPSTMTVVELEKFKHFEKFSRIIAAHCDLDSDAENFANHLSFCQRRIMFW</sequence>
<evidence type="ECO:0000256" key="1">
    <source>
        <dbReference type="SAM" id="MobiDB-lite"/>
    </source>
</evidence>
<reference evidence="3" key="1">
    <citation type="submission" date="2015-09" db="EMBL/GenBank/DDBJ databases">
        <authorList>
            <consortium name="Pathogen Informatics"/>
        </authorList>
    </citation>
    <scope>NUCLEOTIDE SEQUENCE [LARGE SCALE GENOMIC DNA]</scope>
    <source>
        <strain evidence="3">Lake Konstanz</strain>
    </source>
</reference>
<name>A0A0S4JH26_BODSA</name>
<dbReference type="EMBL" id="CYKH01001579">
    <property type="protein sequence ID" value="CUG87709.1"/>
    <property type="molecule type" value="Genomic_DNA"/>
</dbReference>
<dbReference type="Proteomes" id="UP000051952">
    <property type="component" value="Unassembled WGS sequence"/>
</dbReference>
<accession>A0A0S4JH26</accession>
<feature type="compositionally biased region" description="Polar residues" evidence="1">
    <location>
        <begin position="19"/>
        <end position="36"/>
    </location>
</feature>